<feature type="domain" description="Fe2OG dioxygenase" evidence="2">
    <location>
        <begin position="62"/>
        <end position="162"/>
    </location>
</feature>
<reference evidence="3" key="1">
    <citation type="submission" date="2020-10" db="EMBL/GenBank/DDBJ databases">
        <title>Unveiling of a novel bifunctional photoreceptor, Dualchrome1, isolated from a cosmopolitan green alga.</title>
        <authorList>
            <person name="Suzuki S."/>
            <person name="Kawachi M."/>
        </authorList>
    </citation>
    <scope>NUCLEOTIDE SEQUENCE</scope>
    <source>
        <strain evidence="3">NIES 2893</strain>
    </source>
</reference>
<accession>A0A830HUX8</accession>
<dbReference type="Pfam" id="PF03171">
    <property type="entry name" value="2OG-FeII_Oxy"/>
    <property type="match status" value="1"/>
</dbReference>
<comment type="similarity">
    <text evidence="1">Belongs to the iron/ascorbate-dependent oxidoreductase family.</text>
</comment>
<dbReference type="GO" id="GO:0046872">
    <property type="term" value="F:metal ion binding"/>
    <property type="evidence" value="ECO:0007669"/>
    <property type="project" value="UniProtKB-KW"/>
</dbReference>
<dbReference type="InterPro" id="IPR044861">
    <property type="entry name" value="IPNS-like_FE2OG_OXY"/>
</dbReference>
<dbReference type="OrthoDB" id="498272at2759"/>
<keyword evidence="4" id="KW-1185">Reference proteome</keyword>
<dbReference type="EMBL" id="BNJQ01000033">
    <property type="protein sequence ID" value="GHP11276.1"/>
    <property type="molecule type" value="Genomic_DNA"/>
</dbReference>
<keyword evidence="1" id="KW-0560">Oxidoreductase</keyword>
<dbReference type="AlphaFoldDB" id="A0A830HUX8"/>
<evidence type="ECO:0000313" key="3">
    <source>
        <dbReference type="EMBL" id="GHP11276.1"/>
    </source>
</evidence>
<comment type="caution">
    <text evidence="3">The sequence shown here is derived from an EMBL/GenBank/DDBJ whole genome shotgun (WGS) entry which is preliminary data.</text>
</comment>
<dbReference type="InterPro" id="IPR050231">
    <property type="entry name" value="Iron_ascorbate_oxido_reductase"/>
</dbReference>
<keyword evidence="1" id="KW-0479">Metal-binding</keyword>
<dbReference type="Proteomes" id="UP000660262">
    <property type="component" value="Unassembled WGS sequence"/>
</dbReference>
<sequence length="232" mass="25437">MPYYLRLQGPNQWPSDATCPDFRPAVETFAVEMEEEARRLTGALAEVLGDNSDVWDRFFDDPFVQMKICRYPGLESADAGVSGVGAHSDSGFLSMLVQDDAGGLQAQLPNGDWVDVPPIKHAIVVNLGEVLQVMSGGKLRATVHRVQRTQRNRISVPYFWNPRLETTLADLGVSTGDASTSSGTHGGRNEVFLEYGANAFKSLARSHPRVMDRHHPDLCVVDGRVMVANAAR</sequence>
<evidence type="ECO:0000256" key="1">
    <source>
        <dbReference type="RuleBase" id="RU003682"/>
    </source>
</evidence>
<dbReference type="InterPro" id="IPR027443">
    <property type="entry name" value="IPNS-like_sf"/>
</dbReference>
<gene>
    <name evidence="3" type="ORF">PPROV_001000400</name>
</gene>
<dbReference type="GO" id="GO:0016491">
    <property type="term" value="F:oxidoreductase activity"/>
    <property type="evidence" value="ECO:0007669"/>
    <property type="project" value="UniProtKB-KW"/>
</dbReference>
<dbReference type="SUPFAM" id="SSF51197">
    <property type="entry name" value="Clavaminate synthase-like"/>
    <property type="match status" value="1"/>
</dbReference>
<organism evidence="3 4">
    <name type="scientific">Pycnococcus provasolii</name>
    <dbReference type="NCBI Taxonomy" id="41880"/>
    <lineage>
        <taxon>Eukaryota</taxon>
        <taxon>Viridiplantae</taxon>
        <taxon>Chlorophyta</taxon>
        <taxon>Pseudoscourfieldiophyceae</taxon>
        <taxon>Pseudoscourfieldiales</taxon>
        <taxon>Pycnococcaceae</taxon>
        <taxon>Pycnococcus</taxon>
    </lineage>
</organism>
<proteinExistence type="inferred from homology"/>
<dbReference type="Gene3D" id="2.60.120.330">
    <property type="entry name" value="B-lactam Antibiotic, Isopenicillin N Synthase, Chain"/>
    <property type="match status" value="1"/>
</dbReference>
<name>A0A830HUX8_9CHLO</name>
<dbReference type="PANTHER" id="PTHR47990">
    <property type="entry name" value="2-OXOGLUTARATE (2OG) AND FE(II)-DEPENDENT OXYGENASE SUPERFAMILY PROTEIN-RELATED"/>
    <property type="match status" value="1"/>
</dbReference>
<evidence type="ECO:0000259" key="2">
    <source>
        <dbReference type="PROSITE" id="PS51471"/>
    </source>
</evidence>
<dbReference type="PROSITE" id="PS51471">
    <property type="entry name" value="FE2OG_OXY"/>
    <property type="match status" value="1"/>
</dbReference>
<dbReference type="InterPro" id="IPR005123">
    <property type="entry name" value="Oxoglu/Fe-dep_dioxygenase_dom"/>
</dbReference>
<protein>
    <recommendedName>
        <fullName evidence="2">Fe2OG dioxygenase domain-containing protein</fullName>
    </recommendedName>
</protein>
<evidence type="ECO:0000313" key="4">
    <source>
        <dbReference type="Proteomes" id="UP000660262"/>
    </source>
</evidence>
<keyword evidence="1" id="KW-0408">Iron</keyword>